<dbReference type="RefSeq" id="WP_379929434.1">
    <property type="nucleotide sequence ID" value="NZ_JBHUMM010000023.1"/>
</dbReference>
<gene>
    <name evidence="2" type="primary">pseG</name>
    <name evidence="2" type="ORF">ACFSUC_10135</name>
</gene>
<organism evidence="2 3">
    <name type="scientific">Marinicrinis sediminis</name>
    <dbReference type="NCBI Taxonomy" id="1652465"/>
    <lineage>
        <taxon>Bacteria</taxon>
        <taxon>Bacillati</taxon>
        <taxon>Bacillota</taxon>
        <taxon>Bacilli</taxon>
        <taxon>Bacillales</taxon>
        <taxon>Paenibacillaceae</taxon>
    </lineage>
</organism>
<dbReference type="EC" id="3.6.1.57" evidence="2"/>
<name>A0ABW5RAG5_9BACL</name>
<dbReference type="Proteomes" id="UP001597497">
    <property type="component" value="Unassembled WGS sequence"/>
</dbReference>
<dbReference type="InterPro" id="IPR020023">
    <property type="entry name" value="PseG"/>
</dbReference>
<evidence type="ECO:0000313" key="3">
    <source>
        <dbReference type="Proteomes" id="UP001597497"/>
    </source>
</evidence>
<accession>A0ABW5RAG5</accession>
<keyword evidence="3" id="KW-1185">Reference proteome</keyword>
<dbReference type="Gene3D" id="3.40.50.11190">
    <property type="match status" value="1"/>
</dbReference>
<dbReference type="EMBL" id="JBHUMM010000023">
    <property type="protein sequence ID" value="MFD2671962.1"/>
    <property type="molecule type" value="Genomic_DNA"/>
</dbReference>
<dbReference type="NCBIfam" id="TIGR03590">
    <property type="entry name" value="PseG"/>
    <property type="match status" value="1"/>
</dbReference>
<proteinExistence type="predicted"/>
<dbReference type="PANTHER" id="PTHR21015:SF22">
    <property type="entry name" value="GLYCOSYLTRANSFERASE"/>
    <property type="match status" value="1"/>
</dbReference>
<keyword evidence="1" id="KW-0472">Membrane</keyword>
<protein>
    <submittedName>
        <fullName evidence="2">UDP-2,4-diacetamido-2,4, 6-trideoxy-beta-L-altropyranose hydrolase</fullName>
        <ecNumber evidence="2">3.6.1.57</ecNumber>
    </submittedName>
</protein>
<sequence>MQMAIRTDASVNIGSGHVMRCAALAQDVLRKMPEARVLFICQRVPGHMMDWLESQGFEVASMPAVSDPLSDAVHTARLMQERRRPDSFNQWDWLVVDHYQLDIVWELEMRKFTKKIMVIDDLANRKHDCDLLLDQNLHQNADHRYQALVPEHCMQLLGPGFVLLRKEFFEARKELKLHDVTRSDSDAFRLLVFYGGSDPTGETMKALDAVEKVAQDQPRLHVQVVTGTSNPARGTIETRCKLMLNTSYICQTNQLARFMASSHLALGAGGVAMWERCYLGLPSLITVTADNQVESVQAAAKQGGIHSLGWHASVTSEDVTASLHRLMTDRELREDMRNKGMDMMDSNHVRTQNKVTEILSGGLEP</sequence>
<reference evidence="3" key="1">
    <citation type="journal article" date="2019" name="Int. J. Syst. Evol. Microbiol.">
        <title>The Global Catalogue of Microorganisms (GCM) 10K type strain sequencing project: providing services to taxonomists for standard genome sequencing and annotation.</title>
        <authorList>
            <consortium name="The Broad Institute Genomics Platform"/>
            <consortium name="The Broad Institute Genome Sequencing Center for Infectious Disease"/>
            <person name="Wu L."/>
            <person name="Ma J."/>
        </authorList>
    </citation>
    <scope>NUCLEOTIDE SEQUENCE [LARGE SCALE GENOMIC DNA]</scope>
    <source>
        <strain evidence="3">KCTC 33676</strain>
    </source>
</reference>
<dbReference type="GO" id="GO:0016787">
    <property type="term" value="F:hydrolase activity"/>
    <property type="evidence" value="ECO:0007669"/>
    <property type="project" value="UniProtKB-KW"/>
</dbReference>
<evidence type="ECO:0000256" key="1">
    <source>
        <dbReference type="ARBA" id="ARBA00023136"/>
    </source>
</evidence>
<dbReference type="PANTHER" id="PTHR21015">
    <property type="entry name" value="UDP-N-ACETYLGLUCOSAMINE--N-ACETYLMURAMYL-(PENTAPEPTIDE) PYROPHOSPHORYL-UNDECAPRENOL N-ACETYLGLUCOSAMINE TRANSFERASE 1"/>
    <property type="match status" value="1"/>
</dbReference>
<dbReference type="Gene3D" id="3.40.50.2000">
    <property type="entry name" value="Glycogen Phosphorylase B"/>
    <property type="match status" value="1"/>
</dbReference>
<evidence type="ECO:0000313" key="2">
    <source>
        <dbReference type="EMBL" id="MFD2671962.1"/>
    </source>
</evidence>
<keyword evidence="2" id="KW-0378">Hydrolase</keyword>
<comment type="caution">
    <text evidence="2">The sequence shown here is derived from an EMBL/GenBank/DDBJ whole genome shotgun (WGS) entry which is preliminary data.</text>
</comment>
<dbReference type="SUPFAM" id="SSF53756">
    <property type="entry name" value="UDP-Glycosyltransferase/glycogen phosphorylase"/>
    <property type="match status" value="1"/>
</dbReference>